<gene>
    <name evidence="1" type="ORF">C7B77_09200</name>
</gene>
<dbReference type="InterPro" id="IPR006530">
    <property type="entry name" value="YD"/>
</dbReference>
<protein>
    <recommendedName>
        <fullName evidence="3">Dockerin domain-containing protein</fullName>
    </recommendedName>
</protein>
<dbReference type="InterPro" id="IPR018247">
    <property type="entry name" value="EF_Hand_1_Ca_BS"/>
</dbReference>
<evidence type="ECO:0000313" key="1">
    <source>
        <dbReference type="EMBL" id="PSB57201.1"/>
    </source>
</evidence>
<dbReference type="InterPro" id="IPR031325">
    <property type="entry name" value="RHS_repeat"/>
</dbReference>
<dbReference type="Gene3D" id="2.40.128.340">
    <property type="match status" value="1"/>
</dbReference>
<reference evidence="1 2" key="1">
    <citation type="submission" date="2018-03" db="EMBL/GenBank/DDBJ databases">
        <title>The ancient ancestry and fast evolution of plastids.</title>
        <authorList>
            <person name="Moore K.R."/>
            <person name="Magnabosco C."/>
            <person name="Momper L."/>
            <person name="Gold D.A."/>
            <person name="Bosak T."/>
            <person name="Fournier G.P."/>
        </authorList>
    </citation>
    <scope>NUCLEOTIDE SEQUENCE [LARGE SCALE GENOMIC DNA]</scope>
    <source>
        <strain evidence="1 2">CCALA 037</strain>
    </source>
</reference>
<dbReference type="InterPro" id="IPR015919">
    <property type="entry name" value="Cadherin-like_sf"/>
</dbReference>
<dbReference type="RefSeq" id="WP_106303185.1">
    <property type="nucleotide sequence ID" value="NZ_PVWO01000087.1"/>
</dbReference>
<dbReference type="EMBL" id="PVWO01000087">
    <property type="protein sequence ID" value="PSB57201.1"/>
    <property type="molecule type" value="Genomic_DNA"/>
</dbReference>
<proteinExistence type="predicted"/>
<dbReference type="InterPro" id="IPR036439">
    <property type="entry name" value="Dockerin_dom_sf"/>
</dbReference>
<organism evidence="1 2">
    <name type="scientific">Chamaesiphon polymorphus CCALA 037</name>
    <dbReference type="NCBI Taxonomy" id="2107692"/>
    <lineage>
        <taxon>Bacteria</taxon>
        <taxon>Bacillati</taxon>
        <taxon>Cyanobacteriota</taxon>
        <taxon>Cyanophyceae</taxon>
        <taxon>Gomontiellales</taxon>
        <taxon>Chamaesiphonaceae</taxon>
        <taxon>Chamaesiphon</taxon>
    </lineage>
</organism>
<dbReference type="GO" id="GO:0005509">
    <property type="term" value="F:calcium ion binding"/>
    <property type="evidence" value="ECO:0007669"/>
    <property type="project" value="InterPro"/>
</dbReference>
<comment type="caution">
    <text evidence="1">The sequence shown here is derived from an EMBL/GenBank/DDBJ whole genome shotgun (WGS) entry which is preliminary data.</text>
</comment>
<name>A0A2T1GHW8_9CYAN</name>
<sequence length="2209" mass="238558">MYLTTPTGERVGFTFAPVRQQITGAVYYTPKWIADAGVNYTLQSVDAKLTSAGGKFYELTSGTAYNPANGSFNGTEYTLTAADGTQYLLDSKQGLVGQIAANGTKLIYSDSGITLSPLSPQFVGFVKDKAGKITEITAPDGTQLTYEYDTQGQLVSLRNNATGKVQSFGYDATGQLQAIVGDTSVVIDSTTGTTRPIEANLLGIANLNGNPLTTTTAATQTYSFNVQQSELNTITSQTLLIGVEGEGTSQINGINPVYTRGNYRIFAVDKAGINLLDISNPLLRVTSYDLRVIGDINGDSKVDGIDSQLLTNAFTQPFDTKFDLNRDGVINALDLQLLGGNYGFVATGKQPSNPTPTKIGTVRTTPSGITLLEGTGLVTQMTKSIEIVREASPLGNRTPGKTQFVSFDINPAFDLTDRTSIIGDRFAVYLIDPTTRQTILDRGERGTSLFSLTGKTAEYATGLVTYNGQKVKIDLGSLTNVNNAELVFQLINTDNDASGIIDIRNIASVSSPNPTGTLLDRVPNRATIGTAIDLTSYTPTTDAKLILTNARVDSSTGKYIADLQVQNTGITPLPRNLAVLFPDLPAGISLVTKSGETGAAIPYINLQQAIGIGGLLNDETSAIVRVIFDDPSLARLPLKAVFLAGAQDVAPTLQALGTINLKPGQVFSIPLIALDPNGAPITISVDSKDPLPTGTLTGDNTLQFTPRPDQLGTYTFKLIAKQGNLTTSETVTLNVIPDTVTTTRLSGKVNRDTTTALAGAIVEIGGVQTTTNADGSFALTLLDNTPTTVKINGVAQQLSLLLGHQLYAGADNQIAAIIYAPTIDTSATQISGTTVTNSNLPKVSLQLPTTFAGIGIGSVIPALVPDELFTTGTPQQIVAVTLGGTQLTAPARLTVANDFAVAPGTEMDLWKIDPNTGAVVKVGSGKVSTDGKLIDTVSGGITNTGWYYYVPTPIAQQSPDDNSFNYTPTLDLPAATVPINSEANLLTGKVTDSYQLQGYQALGANRSLQLGYSSTRANPYELINFEYKAFKGSLHDGLVAKLIVKNGEFAIYGATNTWNFDTPPTDSPVQAAIQFDRTGLKTGIYDYRLTMGLRTASYLDSIQSQNQVLGSFVHINPADTPFGAGWGLAGLQQIFKKQTLASSSLLLIDGNGTEQVFYASKRDPLANEITYLSASGDPSEFIERDDGSFQRTLTDGSVYEFTSDGKLDSVKDRHNNTTTYIYDPITGIITSIIDPVTLTTTFINDGNRITEIKDPSGRSTLFEYVDGNLTQITDPDGSVSKWEYNGKHLIEKSIDKRGNVGEDFYDAYDRVKGAKRKDGSEVRFYDPVLPSVPGYVLSADNLYSFVRSAISTLVSNSTIKPTINSIDGEGNITKIELNKFGQTLKITAPDGQTTQTNAYDRRGSLIQSTDEFGNKTSYRYNERNQVVEIAYGDKLSSFDDDLKLYGNESDRYVNPTGIAQIGYINNTVPTTDPTTGLPVSINNKFLVTADKLGQINVRELVSNGTVAPANPLLSFSLKQKLAEKLVVKNADKINVKKLLIDDFNGDSKQDIAIGYDRESITTNLGTFLNPFLNSFTTKNTANVAIFTGNGFGGFEFKSNSVINPSSIFGSFQFEVADLVAVDFNGDGKKDLAAANYVNPFTDDWSGANNYHLYMLTGDGTGDFKGANDNDRTNRALKVFNSQNYPGLLAVREVYSRNQLVVSSFVDGNNAKINIYDVNANGGLTIVQTYDYAGLINDLKTADLNGDGIDEIIVNSNRLTVIDPITSTQYDSDYLTRNDGFRSYITVADVDGDTVKDVVLANDSQTVKVFLGNSTNRYKFSTAPQISKGTSAPRGVIVANLNTNNDLKQDIIIGDAFSGIDVKLQFDPIAVGDVVRQLFKYDPNFGQLIESTDEEGRVTSYTLNSEGDVTEVKRGTGGLNVTKFEYDNPYGLVTKVIDPDKYFTSTTYDGFGRVIEVKQGTDNVPSTTTTISTLTYYPDNTGNVSTKTDGNGKTTEYTYKPNTNWIDRETYADGLGYSDYQYYVDGLVKSVISSDGYGQEFTYDGLGKVLTAIDRTAKGNILRTNAYDLAGNLKEVTSIVNSAPQTTRYNYDSRNRLTRVDNFDSSYLEYTYDTGSPNTKTRDVDGTTTEYTYTTAANDSRLRLTNVKKQIEGSNYQTTAYTYKKDLQIDTMIDSVGKKTIYEYDDLARKFKVTQELVLSGVNKASISIT</sequence>
<dbReference type="InterPro" id="IPR050708">
    <property type="entry name" value="T6SS_VgrG/RHS"/>
</dbReference>
<accession>A0A2T1GHW8</accession>
<dbReference type="SUPFAM" id="SSF63446">
    <property type="entry name" value="Type I dockerin domain"/>
    <property type="match status" value="1"/>
</dbReference>
<dbReference type="Pfam" id="PF05593">
    <property type="entry name" value="RHS_repeat"/>
    <property type="match status" value="3"/>
</dbReference>
<dbReference type="PANTHER" id="PTHR32305:SF15">
    <property type="entry name" value="PROTEIN RHSA-RELATED"/>
    <property type="match status" value="1"/>
</dbReference>
<dbReference type="Gene3D" id="1.10.1330.10">
    <property type="entry name" value="Dockerin domain"/>
    <property type="match status" value="1"/>
</dbReference>
<evidence type="ECO:0000313" key="2">
    <source>
        <dbReference type="Proteomes" id="UP000238937"/>
    </source>
</evidence>
<dbReference type="GO" id="GO:0016020">
    <property type="term" value="C:membrane"/>
    <property type="evidence" value="ECO:0007669"/>
    <property type="project" value="InterPro"/>
</dbReference>
<dbReference type="CDD" id="cd14254">
    <property type="entry name" value="Dockerin_II"/>
    <property type="match status" value="1"/>
</dbReference>
<dbReference type="Proteomes" id="UP000238937">
    <property type="component" value="Unassembled WGS sequence"/>
</dbReference>
<dbReference type="InterPro" id="IPR028994">
    <property type="entry name" value="Integrin_alpha_N"/>
</dbReference>
<evidence type="ECO:0008006" key="3">
    <source>
        <dbReference type="Google" id="ProtNLM"/>
    </source>
</evidence>
<dbReference type="GO" id="GO:0004553">
    <property type="term" value="F:hydrolase activity, hydrolyzing O-glycosyl compounds"/>
    <property type="evidence" value="ECO:0007669"/>
    <property type="project" value="InterPro"/>
</dbReference>
<dbReference type="OrthoDB" id="518237at2"/>
<dbReference type="SUPFAM" id="SSF49313">
    <property type="entry name" value="Cadherin-like"/>
    <property type="match status" value="1"/>
</dbReference>
<dbReference type="PROSITE" id="PS00018">
    <property type="entry name" value="EF_HAND_1"/>
    <property type="match status" value="1"/>
</dbReference>
<dbReference type="Pfam" id="PF00404">
    <property type="entry name" value="Dockerin_1"/>
    <property type="match status" value="1"/>
</dbReference>
<dbReference type="NCBIfam" id="TIGR01643">
    <property type="entry name" value="YD_repeat_2x"/>
    <property type="match status" value="2"/>
</dbReference>
<dbReference type="Pfam" id="PF17963">
    <property type="entry name" value="Big_9"/>
    <property type="match status" value="1"/>
</dbReference>
<dbReference type="InterPro" id="IPR002105">
    <property type="entry name" value="Dockerin_1_rpt"/>
</dbReference>
<keyword evidence="2" id="KW-1185">Reference proteome</keyword>
<dbReference type="PANTHER" id="PTHR32305">
    <property type="match status" value="1"/>
</dbReference>
<dbReference type="SUPFAM" id="SSF69318">
    <property type="entry name" value="Integrin alpha N-terminal domain"/>
    <property type="match status" value="2"/>
</dbReference>
<dbReference type="Gene3D" id="2.180.10.10">
    <property type="entry name" value="RHS repeat-associated core"/>
    <property type="match status" value="4"/>
</dbReference>
<dbReference type="GO" id="GO:0000272">
    <property type="term" value="P:polysaccharide catabolic process"/>
    <property type="evidence" value="ECO:0007669"/>
    <property type="project" value="InterPro"/>
</dbReference>